<dbReference type="GO" id="GO:0005829">
    <property type="term" value="C:cytosol"/>
    <property type="evidence" value="ECO:0007669"/>
    <property type="project" value="TreeGrafter"/>
</dbReference>
<reference evidence="5 6" key="1">
    <citation type="submission" date="2019-05" db="EMBL/GenBank/DDBJ databases">
        <authorList>
            <person name="Moore K."/>
            <person name="O'Neill P."/>
            <person name="Farbos A."/>
            <person name="Studholme D.J."/>
        </authorList>
    </citation>
    <scope>NUCLEOTIDE SEQUENCE [LARGE SCALE GENOMIC DNA]</scope>
    <source>
        <strain evidence="5 6">DSM 9128</strain>
    </source>
</reference>
<dbReference type="PANTHER" id="PTHR47894:SF4">
    <property type="entry name" value="HTH-TYPE TRANSCRIPTIONAL REGULATOR GADX"/>
    <property type="match status" value="1"/>
</dbReference>
<evidence type="ECO:0000256" key="3">
    <source>
        <dbReference type="ARBA" id="ARBA00023163"/>
    </source>
</evidence>
<dbReference type="InterPro" id="IPR018060">
    <property type="entry name" value="HTH_AraC"/>
</dbReference>
<comment type="caution">
    <text evidence="5">The sequence shown here is derived from an EMBL/GenBank/DDBJ whole genome shotgun (WGS) entry which is preliminary data.</text>
</comment>
<evidence type="ECO:0000256" key="2">
    <source>
        <dbReference type="ARBA" id="ARBA00023125"/>
    </source>
</evidence>
<dbReference type="RefSeq" id="WP_138215349.1">
    <property type="nucleotide sequence ID" value="NZ_VASG01000005.1"/>
</dbReference>
<feature type="domain" description="HTH araC/xylS-type" evidence="4">
    <location>
        <begin position="175"/>
        <end position="277"/>
    </location>
</feature>
<dbReference type="GO" id="GO:0000976">
    <property type="term" value="F:transcription cis-regulatory region binding"/>
    <property type="evidence" value="ECO:0007669"/>
    <property type="project" value="TreeGrafter"/>
</dbReference>
<dbReference type="Pfam" id="PF12625">
    <property type="entry name" value="Arabinose_bd"/>
    <property type="match status" value="1"/>
</dbReference>
<evidence type="ECO:0000313" key="6">
    <source>
        <dbReference type="Proteomes" id="UP000307510"/>
    </source>
</evidence>
<proteinExistence type="predicted"/>
<dbReference type="SUPFAM" id="SSF46689">
    <property type="entry name" value="Homeodomain-like"/>
    <property type="match status" value="1"/>
</dbReference>
<keyword evidence="1" id="KW-0805">Transcription regulation</keyword>
<dbReference type="Proteomes" id="UP000307510">
    <property type="component" value="Unassembled WGS sequence"/>
</dbReference>
<dbReference type="Pfam" id="PF12833">
    <property type="entry name" value="HTH_18"/>
    <property type="match status" value="1"/>
</dbReference>
<dbReference type="SMART" id="SM00342">
    <property type="entry name" value="HTH_ARAC"/>
    <property type="match status" value="1"/>
</dbReference>
<dbReference type="AlphaFoldDB" id="A0A5R9A3C8"/>
<keyword evidence="3" id="KW-0804">Transcription</keyword>
<dbReference type="GO" id="GO:0003700">
    <property type="term" value="F:DNA-binding transcription factor activity"/>
    <property type="evidence" value="ECO:0007669"/>
    <property type="project" value="InterPro"/>
</dbReference>
<evidence type="ECO:0000313" key="5">
    <source>
        <dbReference type="EMBL" id="TLP72565.1"/>
    </source>
</evidence>
<sequence length="288" mass="32666">MRTSLEKHQHCQTPLRTSVQADFDIAQFGVLRYLVSTAANVDDALVSLVRYMSVCVTTIHCRLERHSSHVLLHFDCASSSQDDSSATEIWMLRVTGLIGKLRGRPFHPGQVAFRHGPHGDRSDYFRRFGCPALFRQKNNSLVLPPTILREPCLEADPTLHSIMRFYFESQTSCSGHVQELVTAHILRLMPLHQGTLVLVSQALDMNPRTLQRRLADEQTDFEQLLDNVRRSQALHMLQHTNLGTSEIASALGYRRTGSFCRAHQRWFGVSPAEFRSQFSAQLVSARRG</sequence>
<accession>A0A5R9A3C8</accession>
<dbReference type="InterPro" id="IPR032687">
    <property type="entry name" value="AraC-type_N"/>
</dbReference>
<dbReference type="EMBL" id="VASG01000005">
    <property type="protein sequence ID" value="TLP72565.1"/>
    <property type="molecule type" value="Genomic_DNA"/>
</dbReference>
<name>A0A5R9A3C8_PSENT</name>
<keyword evidence="2" id="KW-0238">DNA-binding</keyword>
<dbReference type="PROSITE" id="PS01124">
    <property type="entry name" value="HTH_ARAC_FAMILY_2"/>
    <property type="match status" value="1"/>
</dbReference>
<reference evidence="6" key="2">
    <citation type="submission" date="2019-06" db="EMBL/GenBank/DDBJ databases">
        <title>AzeR, a transcriptional regulator that responds to azelaic acid in Pseudomonas nitroreducens.</title>
        <authorList>
            <person name="Bez C."/>
            <person name="Javvadi S.G."/>
            <person name="Bertani I."/>
            <person name="Devescovi G."/>
            <person name="Studholme D.J."/>
            <person name="Geller A."/>
            <person name="Levy A."/>
            <person name="Venturi V."/>
        </authorList>
    </citation>
    <scope>NUCLEOTIDE SEQUENCE [LARGE SCALE GENOMIC DNA]</scope>
    <source>
        <strain evidence="6">DSM 9128</strain>
    </source>
</reference>
<dbReference type="Gene3D" id="1.10.10.60">
    <property type="entry name" value="Homeodomain-like"/>
    <property type="match status" value="1"/>
</dbReference>
<evidence type="ECO:0000259" key="4">
    <source>
        <dbReference type="PROSITE" id="PS01124"/>
    </source>
</evidence>
<dbReference type="InterPro" id="IPR009057">
    <property type="entry name" value="Homeodomain-like_sf"/>
</dbReference>
<organism evidence="5 6">
    <name type="scientific">Pseudomonas nitroreducens</name>
    <dbReference type="NCBI Taxonomy" id="46680"/>
    <lineage>
        <taxon>Bacteria</taxon>
        <taxon>Pseudomonadati</taxon>
        <taxon>Pseudomonadota</taxon>
        <taxon>Gammaproteobacteria</taxon>
        <taxon>Pseudomonadales</taxon>
        <taxon>Pseudomonadaceae</taxon>
        <taxon>Pseudomonas</taxon>
    </lineage>
</organism>
<dbReference type="PANTHER" id="PTHR47894">
    <property type="entry name" value="HTH-TYPE TRANSCRIPTIONAL REGULATOR GADX"/>
    <property type="match status" value="1"/>
</dbReference>
<evidence type="ECO:0000256" key="1">
    <source>
        <dbReference type="ARBA" id="ARBA00023015"/>
    </source>
</evidence>
<protein>
    <submittedName>
        <fullName evidence="5">AraC family transcriptional regulator</fullName>
    </submittedName>
</protein>
<gene>
    <name evidence="5" type="ORF">FEA48_20100</name>
</gene>